<reference evidence="1" key="1">
    <citation type="submission" date="2021-02" db="EMBL/GenBank/DDBJ databases">
        <authorList>
            <consortium name="DOE Joint Genome Institute"/>
            <person name="Ahrendt S."/>
            <person name="Looney B.P."/>
            <person name="Miyauchi S."/>
            <person name="Morin E."/>
            <person name="Drula E."/>
            <person name="Courty P.E."/>
            <person name="Chicoki N."/>
            <person name="Fauchery L."/>
            <person name="Kohler A."/>
            <person name="Kuo A."/>
            <person name="Labutti K."/>
            <person name="Pangilinan J."/>
            <person name="Lipzen A."/>
            <person name="Riley R."/>
            <person name="Andreopoulos W."/>
            <person name="He G."/>
            <person name="Johnson J."/>
            <person name="Barry K.W."/>
            <person name="Grigoriev I.V."/>
            <person name="Nagy L."/>
            <person name="Hibbett D."/>
            <person name="Henrissat B."/>
            <person name="Matheny P.B."/>
            <person name="Labbe J."/>
            <person name="Martin F."/>
        </authorList>
    </citation>
    <scope>NUCLEOTIDE SEQUENCE</scope>
    <source>
        <strain evidence="1">FP105234-sp</strain>
    </source>
</reference>
<dbReference type="Proteomes" id="UP000814033">
    <property type="component" value="Unassembled WGS sequence"/>
</dbReference>
<organism evidence="1 2">
    <name type="scientific">Auriscalpium vulgare</name>
    <dbReference type="NCBI Taxonomy" id="40419"/>
    <lineage>
        <taxon>Eukaryota</taxon>
        <taxon>Fungi</taxon>
        <taxon>Dikarya</taxon>
        <taxon>Basidiomycota</taxon>
        <taxon>Agaricomycotina</taxon>
        <taxon>Agaricomycetes</taxon>
        <taxon>Russulales</taxon>
        <taxon>Auriscalpiaceae</taxon>
        <taxon>Auriscalpium</taxon>
    </lineage>
</organism>
<keyword evidence="1" id="KW-0418">Kinase</keyword>
<comment type="caution">
    <text evidence="1">The sequence shown here is derived from an EMBL/GenBank/DDBJ whole genome shotgun (WGS) entry which is preliminary data.</text>
</comment>
<keyword evidence="2" id="KW-1185">Reference proteome</keyword>
<protein>
    <submittedName>
        <fullName evidence="1">Glycerol kinase</fullName>
    </submittedName>
</protein>
<name>A0ACB8RQW8_9AGAM</name>
<accession>A0ACB8RQW8</accession>
<dbReference type="EMBL" id="MU275924">
    <property type="protein sequence ID" value="KAI0046483.1"/>
    <property type="molecule type" value="Genomic_DNA"/>
</dbReference>
<evidence type="ECO:0000313" key="2">
    <source>
        <dbReference type="Proteomes" id="UP000814033"/>
    </source>
</evidence>
<sequence length="476" mass="51557">MQDMCNKCIDGAVADLEEKGWSRASVKVIGVTNQRETAVAWSRKTGKPLCRAIVWDDSRTRSLVASFERKLDNEGIEVNGQYHSGTEGVHALKELTGLPLSTYFSAIKLRWMLDNWEDVRTAHEQDDLLFGTVESWIAYNLTGGKNGGLHISEVTNASRTLLLNIKTLKWDPTLLKFFGFKESILPRLVSTSEVYGEIASGSLKGVPIGGLVGDQQGALVGNKCLKQGEAKCTYGTGAFLLFCTGDDIVFSGHGLLSTVAYQAGPNAKPVYALEGAIAVAGSAIKWLRDSMVLIKSAEQINELAASVPTTGGVYFVTAFSGLLAPYWDPNATGLLIGMTSYTTPAHIARATLEANAFQTRAVIDSMKLDSRAELKHLKVDGGMTNGEVAMEILADVGGFDVVRPEMRESTALGSALLAGSAIGLFGWDITKPETLAKVNTAGSKTFAPQSPEQARDKQWRGWQRAVERSRKWEQED</sequence>
<proteinExistence type="predicted"/>
<reference evidence="1" key="2">
    <citation type="journal article" date="2022" name="New Phytol.">
        <title>Evolutionary transition to the ectomycorrhizal habit in the genomes of a hyperdiverse lineage of mushroom-forming fungi.</title>
        <authorList>
            <person name="Looney B."/>
            <person name="Miyauchi S."/>
            <person name="Morin E."/>
            <person name="Drula E."/>
            <person name="Courty P.E."/>
            <person name="Kohler A."/>
            <person name="Kuo A."/>
            <person name="LaButti K."/>
            <person name="Pangilinan J."/>
            <person name="Lipzen A."/>
            <person name="Riley R."/>
            <person name="Andreopoulos W."/>
            <person name="He G."/>
            <person name="Johnson J."/>
            <person name="Nolan M."/>
            <person name="Tritt A."/>
            <person name="Barry K.W."/>
            <person name="Grigoriev I.V."/>
            <person name="Nagy L.G."/>
            <person name="Hibbett D."/>
            <person name="Henrissat B."/>
            <person name="Matheny P.B."/>
            <person name="Labbe J."/>
            <person name="Martin F.M."/>
        </authorList>
    </citation>
    <scope>NUCLEOTIDE SEQUENCE</scope>
    <source>
        <strain evidence="1">FP105234-sp</strain>
    </source>
</reference>
<gene>
    <name evidence="1" type="ORF">FA95DRAFT_1560039</name>
</gene>
<evidence type="ECO:0000313" key="1">
    <source>
        <dbReference type="EMBL" id="KAI0046483.1"/>
    </source>
</evidence>
<keyword evidence="1" id="KW-0808">Transferase</keyword>